<keyword evidence="4" id="KW-1185">Reference proteome</keyword>
<name>A0A2A2H1K5_METBR</name>
<dbReference type="SUPFAM" id="SSF51126">
    <property type="entry name" value="Pectin lyase-like"/>
    <property type="match status" value="1"/>
</dbReference>
<organism evidence="3 4">
    <name type="scientific">Methanobacterium bryantii</name>
    <dbReference type="NCBI Taxonomy" id="2161"/>
    <lineage>
        <taxon>Archaea</taxon>
        <taxon>Methanobacteriati</taxon>
        <taxon>Methanobacteriota</taxon>
        <taxon>Methanomada group</taxon>
        <taxon>Methanobacteria</taxon>
        <taxon>Methanobacteriales</taxon>
        <taxon>Methanobacteriaceae</taxon>
        <taxon>Methanobacterium</taxon>
    </lineage>
</organism>
<dbReference type="InterPro" id="IPR051172">
    <property type="entry name" value="Chlamydia_OmcB"/>
</dbReference>
<evidence type="ECO:0000259" key="1">
    <source>
        <dbReference type="Pfam" id="PF01345"/>
    </source>
</evidence>
<gene>
    <name evidence="3" type="ORF">ASJ80_04610</name>
</gene>
<protein>
    <recommendedName>
        <fullName evidence="5">DUF11 domain-containing protein</fullName>
    </recommendedName>
</protein>
<feature type="domain" description="DUF11" evidence="1">
    <location>
        <begin position="560"/>
        <end position="639"/>
    </location>
</feature>
<dbReference type="Proteomes" id="UP000217784">
    <property type="component" value="Unassembled WGS sequence"/>
</dbReference>
<proteinExistence type="predicted"/>
<comment type="caution">
    <text evidence="3">The sequence shown here is derived from an EMBL/GenBank/DDBJ whole genome shotgun (WGS) entry which is preliminary data.</text>
</comment>
<dbReference type="InterPro" id="IPR013783">
    <property type="entry name" value="Ig-like_fold"/>
</dbReference>
<evidence type="ECO:0008006" key="5">
    <source>
        <dbReference type="Google" id="ProtNLM"/>
    </source>
</evidence>
<dbReference type="InterPro" id="IPR012334">
    <property type="entry name" value="Pectin_lyas_fold"/>
</dbReference>
<evidence type="ECO:0000259" key="2">
    <source>
        <dbReference type="Pfam" id="PF13229"/>
    </source>
</evidence>
<dbReference type="Pfam" id="PF13229">
    <property type="entry name" value="Beta_helix"/>
    <property type="match status" value="1"/>
</dbReference>
<feature type="domain" description="DUF11" evidence="1">
    <location>
        <begin position="437"/>
        <end position="540"/>
    </location>
</feature>
<accession>A0A2A2H1K5</accession>
<dbReference type="InterPro" id="IPR039448">
    <property type="entry name" value="Beta_helix"/>
</dbReference>
<dbReference type="SMART" id="SM00710">
    <property type="entry name" value="PbH1"/>
    <property type="match status" value="7"/>
</dbReference>
<dbReference type="InterPro" id="IPR001434">
    <property type="entry name" value="OmcB-like_DUF11"/>
</dbReference>
<sequence>MNVAFSETVSAATWTINEADMGMQTNTNIQNIINNANPGDTILFTGSQYTHIHLSINKPLNIVSSVGTQLYACPMEAPQGSDNLAAFSINNAAAGTNISGFKINNNNQGYGININGTSNVNILNNTIICSDGTGVNVFGSGNITVKNNTLTQSVSGIQILNSSLTNILSNLITANSGNGILFGENVSTTLINNNNISSNQNIGINILKSCNNTTITGNSIYKNCNATTGNGKGIYINATIHGLNISSNFIYMNGKMGICYDTGVTNVTETTDTVKDNYISGHTGRDVIRFIYNEDTGLDTAPVWIGETCFGGLNNVCPKIQVSSEAVMSEIKQITSGIYSVSFINKNTGLTSTGFGSFYVTFFLNKFNTSKGAADVGDIWKNVLVVNGTATVDFTNCTYKDTNNSIFVVAPYSTFNTAMKDTLTVNDANNPSLKANISATSSVSKSIIKNGDTITYKITVKNSGKKNATNVKVSNILSPTYYSSYTKPTRGSYYNGVWNIGNLNAGETLTLYITAKAKLSGITKSQAKITGTNTNTVYSNTLQTTINKYIKLSYSNSILTNSKVKTGKYVYLGTTVKNSGKDKSGTVKVKITLPKGMKLVKVNYPSVYNKATKTWTFTVPAGKYYTFKVKAQVTSKGTKKITFNDNGKIQYKYVVGY</sequence>
<dbReference type="Gene3D" id="2.60.40.10">
    <property type="entry name" value="Immunoglobulins"/>
    <property type="match status" value="1"/>
</dbReference>
<dbReference type="EMBL" id="LMVM01000039">
    <property type="protein sequence ID" value="PAV03288.1"/>
    <property type="molecule type" value="Genomic_DNA"/>
</dbReference>
<dbReference type="PANTHER" id="PTHR34819:SF3">
    <property type="entry name" value="CELL SURFACE PROTEIN"/>
    <property type="match status" value="1"/>
</dbReference>
<dbReference type="AlphaFoldDB" id="A0A2A2H1K5"/>
<dbReference type="InterPro" id="IPR011050">
    <property type="entry name" value="Pectin_lyase_fold/virulence"/>
</dbReference>
<feature type="domain" description="Right handed beta helix" evidence="2">
    <location>
        <begin position="87"/>
        <end position="225"/>
    </location>
</feature>
<dbReference type="NCBIfam" id="TIGR01451">
    <property type="entry name" value="B_ant_repeat"/>
    <property type="match status" value="1"/>
</dbReference>
<dbReference type="InterPro" id="IPR006626">
    <property type="entry name" value="PbH1"/>
</dbReference>
<dbReference type="InterPro" id="IPR047589">
    <property type="entry name" value="DUF11_rpt"/>
</dbReference>
<dbReference type="Gene3D" id="2.160.20.10">
    <property type="entry name" value="Single-stranded right-handed beta-helix, Pectin lyase-like"/>
    <property type="match status" value="2"/>
</dbReference>
<dbReference type="Pfam" id="PF01345">
    <property type="entry name" value="DUF11"/>
    <property type="match status" value="2"/>
</dbReference>
<evidence type="ECO:0000313" key="4">
    <source>
        <dbReference type="Proteomes" id="UP000217784"/>
    </source>
</evidence>
<evidence type="ECO:0000313" key="3">
    <source>
        <dbReference type="EMBL" id="PAV03288.1"/>
    </source>
</evidence>
<dbReference type="PANTHER" id="PTHR34819">
    <property type="entry name" value="LARGE CYSTEINE-RICH PERIPLASMIC PROTEIN OMCB"/>
    <property type="match status" value="1"/>
</dbReference>
<reference evidence="3 4" key="1">
    <citation type="journal article" date="2017" name="BMC Genomics">
        <title>Genomic analysis of methanogenic archaea reveals a shift towards energy conservation.</title>
        <authorList>
            <person name="Gilmore S.P."/>
            <person name="Henske J.K."/>
            <person name="Sexton J.A."/>
            <person name="Solomon K.V."/>
            <person name="Seppala S."/>
            <person name="Yoo J.I."/>
            <person name="Huyett L.M."/>
            <person name="Pressman A."/>
            <person name="Cogan J.Z."/>
            <person name="Kivenson V."/>
            <person name="Peng X."/>
            <person name="Tan Y."/>
            <person name="Valentine D.L."/>
            <person name="O'Malley M.A."/>
        </authorList>
    </citation>
    <scope>NUCLEOTIDE SEQUENCE [LARGE SCALE GENOMIC DNA]</scope>
    <source>
        <strain evidence="3 4">M.o.H.</strain>
    </source>
</reference>